<accession>A0AAV9PAA4</accession>
<dbReference type="PANTHER" id="PTHR42877:SF7">
    <property type="entry name" value="FLAVIN-BINDING MONOOXYGENASE-RELATED"/>
    <property type="match status" value="1"/>
</dbReference>
<dbReference type="SUPFAM" id="SSF51905">
    <property type="entry name" value="FAD/NAD(P)-binding domain"/>
    <property type="match status" value="3"/>
</dbReference>
<dbReference type="RefSeq" id="XP_064658672.1">
    <property type="nucleotide sequence ID" value="XM_064802547.1"/>
</dbReference>
<gene>
    <name evidence="4" type="ORF">LTR77_005301</name>
</gene>
<protein>
    <recommendedName>
        <fullName evidence="3">FAD/NAD(P)-binding domain-containing protein</fullName>
    </recommendedName>
</protein>
<evidence type="ECO:0000256" key="1">
    <source>
        <dbReference type="ARBA" id="ARBA00010139"/>
    </source>
</evidence>
<dbReference type="Gene3D" id="3.50.50.60">
    <property type="entry name" value="FAD/NAD(P)-binding domain"/>
    <property type="match status" value="2"/>
</dbReference>
<keyword evidence="5" id="KW-1185">Reference proteome</keyword>
<dbReference type="AlphaFoldDB" id="A0AAV9PAA4"/>
<evidence type="ECO:0000256" key="2">
    <source>
        <dbReference type="SAM" id="MobiDB-lite"/>
    </source>
</evidence>
<reference evidence="4 5" key="1">
    <citation type="submission" date="2023-08" db="EMBL/GenBank/DDBJ databases">
        <title>Black Yeasts Isolated from many extreme environments.</title>
        <authorList>
            <person name="Coleine C."/>
            <person name="Stajich J.E."/>
            <person name="Selbmann L."/>
        </authorList>
    </citation>
    <scope>NUCLEOTIDE SEQUENCE [LARGE SCALE GENOMIC DNA]</scope>
    <source>
        <strain evidence="4 5">CCFEE 5935</strain>
    </source>
</reference>
<evidence type="ECO:0000259" key="3">
    <source>
        <dbReference type="Pfam" id="PF07992"/>
    </source>
</evidence>
<dbReference type="Proteomes" id="UP001337655">
    <property type="component" value="Unassembled WGS sequence"/>
</dbReference>
<dbReference type="GeneID" id="89926643"/>
<feature type="compositionally biased region" description="Basic and acidic residues" evidence="2">
    <location>
        <begin position="9"/>
        <end position="19"/>
    </location>
</feature>
<name>A0AAV9PAA4_9PEZI</name>
<sequence>MPSVKRRRLSDPNGREHPARQHPTADTTNGSSVYIANRNIDNRRPLKVIIVGAGISGILSAIKLLQTTSALEIVIYDKNSDLGDIPAHVYQLSWDSNVAWSQFYASGAEILQYWQRVAKKYGVEKYMKFSHAVTGATWDARRAQWKVTVDDTLGGRTIDHEGDILITAIGVLNQWKWPSIPGLKDFQGKLMHTAAWDEEFDVTHKNVAVIGAGSSGIQVVPTIQSEVNRLDHYVRGSTWIATPMAGQEVEKRVTEGSNFSYTPDEIKAWEQDPETYIQYRKQVERVVQSDYDITIRNSENQAKARKYFEMLMTQRLSKKPELIEHFLPTFSPLCKRLTPGPGYLEALTEDNVDVIVQPIDRVTKTGILTKDGRQRDVDAIICATGFNTHFTNRFPVHGIDGKKLFDEQTTSSRRPRLSNYLSMMVDGFPNMFMFLGLNAGVGHGNLLMILERVAEYVSKAVAKLQLENIRTLQPSVRATDQFTSFCDAHFERTVFSETCSSWYKTDGRVSALWPGSSLHAIKALQNPRWEDFDYTFVDGNGVGWLGDGSTAADWDPEEDKSYYLGSLEFVKDDLPGSVA</sequence>
<dbReference type="Pfam" id="PF07992">
    <property type="entry name" value="Pyr_redox_2"/>
    <property type="match status" value="1"/>
</dbReference>
<feature type="region of interest" description="Disordered" evidence="2">
    <location>
        <begin position="1"/>
        <end position="31"/>
    </location>
</feature>
<comment type="similarity">
    <text evidence="1">Belongs to the FAD-binding monooxygenase family.</text>
</comment>
<feature type="domain" description="FAD/NAD(P)-binding" evidence="3">
    <location>
        <begin position="47"/>
        <end position="253"/>
    </location>
</feature>
<dbReference type="InterPro" id="IPR051209">
    <property type="entry name" value="FAD-bind_Monooxygenase_sf"/>
</dbReference>
<dbReference type="PRINTS" id="PR00419">
    <property type="entry name" value="ADXRDTASE"/>
</dbReference>
<dbReference type="GO" id="GO:0016491">
    <property type="term" value="F:oxidoreductase activity"/>
    <property type="evidence" value="ECO:0007669"/>
    <property type="project" value="InterPro"/>
</dbReference>
<evidence type="ECO:0000313" key="4">
    <source>
        <dbReference type="EMBL" id="KAK5169326.1"/>
    </source>
</evidence>
<dbReference type="EMBL" id="JAVRRT010000008">
    <property type="protein sequence ID" value="KAK5169326.1"/>
    <property type="molecule type" value="Genomic_DNA"/>
</dbReference>
<evidence type="ECO:0000313" key="5">
    <source>
        <dbReference type="Proteomes" id="UP001337655"/>
    </source>
</evidence>
<proteinExistence type="inferred from homology"/>
<dbReference type="InterPro" id="IPR023753">
    <property type="entry name" value="FAD/NAD-binding_dom"/>
</dbReference>
<organism evidence="4 5">
    <name type="scientific">Saxophila tyrrhenica</name>
    <dbReference type="NCBI Taxonomy" id="1690608"/>
    <lineage>
        <taxon>Eukaryota</taxon>
        <taxon>Fungi</taxon>
        <taxon>Dikarya</taxon>
        <taxon>Ascomycota</taxon>
        <taxon>Pezizomycotina</taxon>
        <taxon>Dothideomycetes</taxon>
        <taxon>Dothideomycetidae</taxon>
        <taxon>Mycosphaerellales</taxon>
        <taxon>Extremaceae</taxon>
        <taxon>Saxophila</taxon>
    </lineage>
</organism>
<dbReference type="InterPro" id="IPR036188">
    <property type="entry name" value="FAD/NAD-bd_sf"/>
</dbReference>
<dbReference type="PANTHER" id="PTHR42877">
    <property type="entry name" value="L-ORNITHINE N(5)-MONOOXYGENASE-RELATED"/>
    <property type="match status" value="1"/>
</dbReference>
<comment type="caution">
    <text evidence="4">The sequence shown here is derived from an EMBL/GenBank/DDBJ whole genome shotgun (WGS) entry which is preliminary data.</text>
</comment>